<keyword evidence="2" id="KW-1185">Reference proteome</keyword>
<organism evidence="1 2">
    <name type="scientific">Diversispora epigaea</name>
    <dbReference type="NCBI Taxonomy" id="1348612"/>
    <lineage>
        <taxon>Eukaryota</taxon>
        <taxon>Fungi</taxon>
        <taxon>Fungi incertae sedis</taxon>
        <taxon>Mucoromycota</taxon>
        <taxon>Glomeromycotina</taxon>
        <taxon>Glomeromycetes</taxon>
        <taxon>Diversisporales</taxon>
        <taxon>Diversisporaceae</taxon>
        <taxon>Diversispora</taxon>
    </lineage>
</organism>
<gene>
    <name evidence="1" type="ORF">Glove_60g7</name>
</gene>
<evidence type="ECO:0000313" key="2">
    <source>
        <dbReference type="Proteomes" id="UP000266861"/>
    </source>
</evidence>
<protein>
    <submittedName>
        <fullName evidence="1">Uncharacterized protein</fullName>
    </submittedName>
</protein>
<proteinExistence type="predicted"/>
<comment type="caution">
    <text evidence="1">The sequence shown here is derived from an EMBL/GenBank/DDBJ whole genome shotgun (WGS) entry which is preliminary data.</text>
</comment>
<dbReference type="EMBL" id="PQFF01000057">
    <property type="protein sequence ID" value="RHZ85770.1"/>
    <property type="molecule type" value="Genomic_DNA"/>
</dbReference>
<accession>A0A397JMP5</accession>
<dbReference type="Proteomes" id="UP000266861">
    <property type="component" value="Unassembled WGS sequence"/>
</dbReference>
<name>A0A397JMP5_9GLOM</name>
<reference evidence="1 2" key="1">
    <citation type="submission" date="2018-08" db="EMBL/GenBank/DDBJ databases">
        <title>Genome and evolution of the arbuscular mycorrhizal fungus Diversispora epigaea (formerly Glomus versiforme) and its bacterial endosymbionts.</title>
        <authorList>
            <person name="Sun X."/>
            <person name="Fei Z."/>
            <person name="Harrison M."/>
        </authorList>
    </citation>
    <scope>NUCLEOTIDE SEQUENCE [LARGE SCALE GENOMIC DNA]</scope>
    <source>
        <strain evidence="1 2">IT104</strain>
    </source>
</reference>
<sequence>MLEYWTTLETGILRILDDTKTLDNIGITALECWTTLEHRLTLEYWTTRKLKCYATLGSLETLDIDTK</sequence>
<dbReference type="AlphaFoldDB" id="A0A397JMP5"/>
<evidence type="ECO:0000313" key="1">
    <source>
        <dbReference type="EMBL" id="RHZ85770.1"/>
    </source>
</evidence>